<gene>
    <name evidence="2" type="ORF">FWK35_00033904</name>
</gene>
<dbReference type="EMBL" id="VUJU01012437">
    <property type="protein sequence ID" value="KAF0707687.1"/>
    <property type="molecule type" value="Genomic_DNA"/>
</dbReference>
<name>A0A6G0VTY0_APHCR</name>
<keyword evidence="2" id="KW-0548">Nucleotidyltransferase</keyword>
<dbReference type="CDD" id="cd01650">
    <property type="entry name" value="RT_nLTR_like"/>
    <property type="match status" value="1"/>
</dbReference>
<dbReference type="OrthoDB" id="6623548at2759"/>
<protein>
    <submittedName>
        <fullName evidence="2">Putative RNA-directed DNA polymerase</fullName>
    </submittedName>
</protein>
<dbReference type="GO" id="GO:0003964">
    <property type="term" value="F:RNA-directed DNA polymerase activity"/>
    <property type="evidence" value="ECO:0007669"/>
    <property type="project" value="UniProtKB-KW"/>
</dbReference>
<accession>A0A6G0VTY0</accession>
<feature type="domain" description="Reverse transcriptase" evidence="1">
    <location>
        <begin position="356"/>
        <end position="622"/>
    </location>
</feature>
<evidence type="ECO:0000259" key="1">
    <source>
        <dbReference type="PROSITE" id="PS50878"/>
    </source>
</evidence>
<dbReference type="Proteomes" id="UP000478052">
    <property type="component" value="Unassembled WGS sequence"/>
</dbReference>
<keyword evidence="2" id="KW-0695">RNA-directed DNA polymerase</keyword>
<reference evidence="2 3" key="1">
    <citation type="submission" date="2019-08" db="EMBL/GenBank/DDBJ databases">
        <title>Whole genome of Aphis craccivora.</title>
        <authorList>
            <person name="Voronova N.V."/>
            <person name="Shulinski R.S."/>
            <person name="Bandarenka Y.V."/>
            <person name="Zhorov D.G."/>
            <person name="Warner D."/>
        </authorList>
    </citation>
    <scope>NUCLEOTIDE SEQUENCE [LARGE SCALE GENOMIC DNA]</scope>
    <source>
        <strain evidence="2">180601</strain>
        <tissue evidence="2">Whole Body</tissue>
    </source>
</reference>
<dbReference type="AlphaFoldDB" id="A0A6G0VTY0"/>
<dbReference type="Pfam" id="PF00078">
    <property type="entry name" value="RVT_1"/>
    <property type="match status" value="1"/>
</dbReference>
<dbReference type="PROSITE" id="PS50878">
    <property type="entry name" value="RT_POL"/>
    <property type="match status" value="1"/>
</dbReference>
<dbReference type="InterPro" id="IPR000477">
    <property type="entry name" value="RT_dom"/>
</dbReference>
<comment type="caution">
    <text evidence="2">The sequence shown here is derived from an EMBL/GenBank/DDBJ whole genome shotgun (WGS) entry which is preliminary data.</text>
</comment>
<evidence type="ECO:0000313" key="2">
    <source>
        <dbReference type="EMBL" id="KAF0707687.1"/>
    </source>
</evidence>
<dbReference type="PANTHER" id="PTHR19446">
    <property type="entry name" value="REVERSE TRANSCRIPTASES"/>
    <property type="match status" value="1"/>
</dbReference>
<keyword evidence="2" id="KW-0808">Transferase</keyword>
<sequence length="637" mass="73473">MRFIEQEKKIQIYNIDTPDTIQFRHGELFPNTIRSLVLGSSGCGKTNLIYFLLVDENGLRFENVYIYSKTLEQPKYKLLKSIIDDIDGVNIFKFFENDKDRTTTGISISTNPIIYNFKAYNFNNICSFLDDLDFISNLNSIDLDSSVLKFHEMILHSFDVFVPKIQLNTNNVQNTIWSNKSLRNLIKLKKIAHKKYKLTNSNIDYVTFSDLRKKCKNLSVLAHNQFISNLELNINYNIKSFWKYIKSLRSNSNNIPEIVFLDNNKSNTIEETLSLFATYFSSVFIDSNSNTDYFDIEAPNDFNLNINSWNISEVEILEALGTLNAHSGVGPDGIPPSFLKSCKHSHIKPLHILFNRSLNQGIFLKLWKKSFVTPILKSGSKNNVRNYRPITKMSLIPKMFEAIITKKLSSLLSNLISPSQHGFLAKHSISTNLLTYQSDLIKSSENGHQLDTIYTDFQKAFDKINHSLLLYKLKFFGISGSFWKWIASYLHDRTKVVKISFQISKEFQVLSCVPQGSHLGPLLFLLFINDLPQIFSNDVKVLLFADDAKFYTQINSINDSINLQNNMLKFSIWTKNNFLPLNIEKCKVVFFTRCKHPIVYNYSLDNIVLNRAYSIKDLGVLFSSDLSFKLNHEHMLS</sequence>
<keyword evidence="3" id="KW-1185">Reference proteome</keyword>
<evidence type="ECO:0000313" key="3">
    <source>
        <dbReference type="Proteomes" id="UP000478052"/>
    </source>
</evidence>
<organism evidence="2 3">
    <name type="scientific">Aphis craccivora</name>
    <name type="common">Cowpea aphid</name>
    <dbReference type="NCBI Taxonomy" id="307492"/>
    <lineage>
        <taxon>Eukaryota</taxon>
        <taxon>Metazoa</taxon>
        <taxon>Ecdysozoa</taxon>
        <taxon>Arthropoda</taxon>
        <taxon>Hexapoda</taxon>
        <taxon>Insecta</taxon>
        <taxon>Pterygota</taxon>
        <taxon>Neoptera</taxon>
        <taxon>Paraneoptera</taxon>
        <taxon>Hemiptera</taxon>
        <taxon>Sternorrhyncha</taxon>
        <taxon>Aphidomorpha</taxon>
        <taxon>Aphidoidea</taxon>
        <taxon>Aphididae</taxon>
        <taxon>Aphidini</taxon>
        <taxon>Aphis</taxon>
        <taxon>Aphis</taxon>
    </lineage>
</organism>
<proteinExistence type="predicted"/>